<keyword evidence="2" id="KW-1185">Reference proteome</keyword>
<dbReference type="Proteomes" id="UP001217044">
    <property type="component" value="Chromosome"/>
</dbReference>
<gene>
    <name evidence="1" type="ORF">M8445_12550</name>
</gene>
<protein>
    <submittedName>
        <fullName evidence="1">Uncharacterized protein</fullName>
    </submittedName>
</protein>
<name>A0ABY7UZ14_9DEIO</name>
<accession>A0ABY7UZ14</accession>
<sequence length="88" mass="9941">MNILDKEKLDSTLKEIKKEADSRFNDWTDEQKRSWVYATAYAWMASFDNADALVVDASESDAGTKLALMHIEIMMNSMSESASKSKAK</sequence>
<reference evidence="1 2" key="1">
    <citation type="submission" date="2022-12" db="EMBL/GenBank/DDBJ databases">
        <title>Genome Sequence of Deinococcus aquaticus Type Strain PB314.</title>
        <authorList>
            <person name="Albert C."/>
            <person name="Hill J."/>
            <person name="Boren L."/>
            <person name="Scholz-Ng S."/>
            <person name="Fatema N."/>
            <person name="Grosso R."/>
            <person name="Soboslay E."/>
            <person name="Tuohy J."/>
        </authorList>
    </citation>
    <scope>NUCLEOTIDE SEQUENCE [LARGE SCALE GENOMIC DNA]</scope>
    <source>
        <strain evidence="1 2">PB-314</strain>
    </source>
</reference>
<dbReference type="RefSeq" id="WP_273988125.1">
    <property type="nucleotide sequence ID" value="NZ_BAABQT010000015.1"/>
</dbReference>
<evidence type="ECO:0000313" key="1">
    <source>
        <dbReference type="EMBL" id="WDA58171.1"/>
    </source>
</evidence>
<evidence type="ECO:0000313" key="2">
    <source>
        <dbReference type="Proteomes" id="UP001217044"/>
    </source>
</evidence>
<proteinExistence type="predicted"/>
<dbReference type="EMBL" id="CP115165">
    <property type="protein sequence ID" value="WDA58171.1"/>
    <property type="molecule type" value="Genomic_DNA"/>
</dbReference>
<organism evidence="1 2">
    <name type="scientific">Deinococcus aquaticus</name>
    <dbReference type="NCBI Taxonomy" id="328692"/>
    <lineage>
        <taxon>Bacteria</taxon>
        <taxon>Thermotogati</taxon>
        <taxon>Deinococcota</taxon>
        <taxon>Deinococci</taxon>
        <taxon>Deinococcales</taxon>
        <taxon>Deinococcaceae</taxon>
        <taxon>Deinococcus</taxon>
    </lineage>
</organism>